<dbReference type="InterPro" id="IPR017972">
    <property type="entry name" value="Cyt_P450_CS"/>
</dbReference>
<name>A0A6A6IK24_9PLEO</name>
<keyword evidence="8" id="KW-0472">Membrane</keyword>
<dbReference type="GO" id="GO:0004497">
    <property type="term" value="F:monooxygenase activity"/>
    <property type="evidence" value="ECO:0007669"/>
    <property type="project" value="UniProtKB-KW"/>
</dbReference>
<dbReference type="InterPro" id="IPR050121">
    <property type="entry name" value="Cytochrome_P450_monoxygenase"/>
</dbReference>
<reference evidence="9" key="1">
    <citation type="journal article" date="2020" name="Stud. Mycol.">
        <title>101 Dothideomycetes genomes: a test case for predicting lifestyles and emergence of pathogens.</title>
        <authorList>
            <person name="Haridas S."/>
            <person name="Albert R."/>
            <person name="Binder M."/>
            <person name="Bloem J."/>
            <person name="Labutti K."/>
            <person name="Salamov A."/>
            <person name="Andreopoulos B."/>
            <person name="Baker S."/>
            <person name="Barry K."/>
            <person name="Bills G."/>
            <person name="Bluhm B."/>
            <person name="Cannon C."/>
            <person name="Castanera R."/>
            <person name="Culley D."/>
            <person name="Daum C."/>
            <person name="Ezra D."/>
            <person name="Gonzalez J."/>
            <person name="Henrissat B."/>
            <person name="Kuo A."/>
            <person name="Liang C."/>
            <person name="Lipzen A."/>
            <person name="Lutzoni F."/>
            <person name="Magnuson J."/>
            <person name="Mondo S."/>
            <person name="Nolan M."/>
            <person name="Ohm R."/>
            <person name="Pangilinan J."/>
            <person name="Park H.-J."/>
            <person name="Ramirez L."/>
            <person name="Alfaro M."/>
            <person name="Sun H."/>
            <person name="Tritt A."/>
            <person name="Yoshinaga Y."/>
            <person name="Zwiers L.-H."/>
            <person name="Turgeon B."/>
            <person name="Goodwin S."/>
            <person name="Spatafora J."/>
            <person name="Crous P."/>
            <person name="Grigoriev I."/>
        </authorList>
    </citation>
    <scope>NUCLEOTIDE SEQUENCE</scope>
    <source>
        <strain evidence="9">CBS 122368</strain>
    </source>
</reference>
<organism evidence="9 10">
    <name type="scientific">Trematosphaeria pertusa</name>
    <dbReference type="NCBI Taxonomy" id="390896"/>
    <lineage>
        <taxon>Eukaryota</taxon>
        <taxon>Fungi</taxon>
        <taxon>Dikarya</taxon>
        <taxon>Ascomycota</taxon>
        <taxon>Pezizomycotina</taxon>
        <taxon>Dothideomycetes</taxon>
        <taxon>Pleosporomycetidae</taxon>
        <taxon>Pleosporales</taxon>
        <taxon>Massarineae</taxon>
        <taxon>Trematosphaeriaceae</taxon>
        <taxon>Trematosphaeria</taxon>
    </lineage>
</organism>
<keyword evidence="5 6" id="KW-0349">Heme</keyword>
<dbReference type="EMBL" id="ML987194">
    <property type="protein sequence ID" value="KAF2250418.1"/>
    <property type="molecule type" value="Genomic_DNA"/>
</dbReference>
<dbReference type="Pfam" id="PF00067">
    <property type="entry name" value="p450"/>
    <property type="match status" value="2"/>
</dbReference>
<dbReference type="GO" id="GO:0016705">
    <property type="term" value="F:oxidoreductase activity, acting on paired donors, with incorporation or reduction of molecular oxygen"/>
    <property type="evidence" value="ECO:0007669"/>
    <property type="project" value="InterPro"/>
</dbReference>
<dbReference type="RefSeq" id="XP_033685422.1">
    <property type="nucleotide sequence ID" value="XM_033831537.1"/>
</dbReference>
<gene>
    <name evidence="9" type="ORF">BU26DRAFT_540180</name>
</gene>
<dbReference type="PRINTS" id="PR00385">
    <property type="entry name" value="P450"/>
</dbReference>
<dbReference type="GeneID" id="54584867"/>
<protein>
    <submittedName>
        <fullName evidence="9">Cytochrome P450</fullName>
    </submittedName>
</protein>
<dbReference type="PANTHER" id="PTHR24305:SF232">
    <property type="entry name" value="P450, PUTATIVE (EUROFUNG)-RELATED"/>
    <property type="match status" value="1"/>
</dbReference>
<evidence type="ECO:0000256" key="8">
    <source>
        <dbReference type="SAM" id="Phobius"/>
    </source>
</evidence>
<dbReference type="InterPro" id="IPR036396">
    <property type="entry name" value="Cyt_P450_sf"/>
</dbReference>
<feature type="transmembrane region" description="Helical" evidence="8">
    <location>
        <begin position="236"/>
        <end position="260"/>
    </location>
</feature>
<evidence type="ECO:0000256" key="6">
    <source>
        <dbReference type="RuleBase" id="RU000461"/>
    </source>
</evidence>
<accession>A0A6A6IK24</accession>
<dbReference type="AlphaFoldDB" id="A0A6A6IK24"/>
<evidence type="ECO:0000256" key="4">
    <source>
        <dbReference type="ARBA" id="ARBA00023004"/>
    </source>
</evidence>
<keyword evidence="6" id="KW-0503">Monooxygenase</keyword>
<keyword evidence="8" id="KW-0812">Transmembrane</keyword>
<keyword evidence="6" id="KW-0560">Oxidoreductase</keyword>
<comment type="cofactor">
    <cofactor evidence="1 5">
        <name>heme</name>
        <dbReference type="ChEBI" id="CHEBI:30413"/>
    </cofactor>
</comment>
<keyword evidence="8" id="KW-1133">Transmembrane helix</keyword>
<feature type="transmembrane region" description="Helical" evidence="8">
    <location>
        <begin position="6"/>
        <end position="26"/>
    </location>
</feature>
<comment type="similarity">
    <text evidence="2 6">Belongs to the cytochrome P450 family.</text>
</comment>
<keyword evidence="10" id="KW-1185">Reference proteome</keyword>
<dbReference type="InterPro" id="IPR001128">
    <property type="entry name" value="Cyt_P450"/>
</dbReference>
<dbReference type="OrthoDB" id="3934656at2759"/>
<evidence type="ECO:0000313" key="9">
    <source>
        <dbReference type="EMBL" id="KAF2250418.1"/>
    </source>
</evidence>
<dbReference type="PRINTS" id="PR00463">
    <property type="entry name" value="EP450I"/>
</dbReference>
<evidence type="ECO:0000256" key="5">
    <source>
        <dbReference type="PIRSR" id="PIRSR602401-1"/>
    </source>
</evidence>
<evidence type="ECO:0000256" key="3">
    <source>
        <dbReference type="ARBA" id="ARBA00022723"/>
    </source>
</evidence>
<keyword evidence="3 5" id="KW-0479">Metal-binding</keyword>
<dbReference type="PROSITE" id="PS00086">
    <property type="entry name" value="CYTOCHROME_P450"/>
    <property type="match status" value="1"/>
</dbReference>
<dbReference type="GO" id="GO:0020037">
    <property type="term" value="F:heme binding"/>
    <property type="evidence" value="ECO:0007669"/>
    <property type="project" value="InterPro"/>
</dbReference>
<feature type="region of interest" description="Disordered" evidence="7">
    <location>
        <begin position="275"/>
        <end position="305"/>
    </location>
</feature>
<dbReference type="PANTHER" id="PTHR24305">
    <property type="entry name" value="CYTOCHROME P450"/>
    <property type="match status" value="1"/>
</dbReference>
<sequence length="534" mass="59750">MPSALVHGLGALTTSILCIIIYRLSLHPLAKLPGPKLAGVSTLWLAWHVRKGRNHIFMPELHKKYGPIVRIAPNQVLVCSEDAIRQAYGAGSPFTKGQWYQVCAAPDSRRKGENRFDLLTETNMNRYKHQRRAIGPAYSIKGMEKHEALLDSYITHFISTLHSLNEEFVDLSEWMHIFALDALATVTLSKSVDYTSKRNDDGNMSASDKHWAYFTVVGLFPWLVELTQSIPKIGMYLMMPIALAFGLPIPTGLPIFKFAVPNVLDRLSKLDSTAGIKPPADRPGLVTSVRDTQEGQEVDEDPPGEEKDLLASLMKLHADKEARFHPAWVLGISLTNFGAGHDTTTITLTSCVWNIAKHAEVQKRLQREFQEKRITRESSYTDIVGEVPYLWAVMKESMRLFPAIGFMMPRVVPKDGAKVAGRYLPAGTTIGVSLYATHSDSSMFPNPKKFLPERWLSDGTKEKKREIGRLDACWMGFGGGSRSCPGQYLARFLVVHLLARLVLEFDMQVKGSPVLKGWFSVHLHGVDVSFRPRV</sequence>
<dbReference type="GO" id="GO:0005506">
    <property type="term" value="F:iron ion binding"/>
    <property type="evidence" value="ECO:0007669"/>
    <property type="project" value="InterPro"/>
</dbReference>
<proteinExistence type="inferred from homology"/>
<feature type="compositionally biased region" description="Acidic residues" evidence="7">
    <location>
        <begin position="294"/>
        <end position="303"/>
    </location>
</feature>
<dbReference type="SUPFAM" id="SSF48264">
    <property type="entry name" value="Cytochrome P450"/>
    <property type="match status" value="1"/>
</dbReference>
<evidence type="ECO:0000313" key="10">
    <source>
        <dbReference type="Proteomes" id="UP000800094"/>
    </source>
</evidence>
<dbReference type="Proteomes" id="UP000800094">
    <property type="component" value="Unassembled WGS sequence"/>
</dbReference>
<evidence type="ECO:0000256" key="7">
    <source>
        <dbReference type="SAM" id="MobiDB-lite"/>
    </source>
</evidence>
<keyword evidence="4 5" id="KW-0408">Iron</keyword>
<dbReference type="Gene3D" id="1.10.630.10">
    <property type="entry name" value="Cytochrome P450"/>
    <property type="match status" value="1"/>
</dbReference>
<evidence type="ECO:0000256" key="2">
    <source>
        <dbReference type="ARBA" id="ARBA00010617"/>
    </source>
</evidence>
<feature type="binding site" description="axial binding residue" evidence="5">
    <location>
        <position position="484"/>
    </location>
    <ligand>
        <name>heme</name>
        <dbReference type="ChEBI" id="CHEBI:30413"/>
    </ligand>
    <ligandPart>
        <name>Fe</name>
        <dbReference type="ChEBI" id="CHEBI:18248"/>
    </ligandPart>
</feature>
<dbReference type="InterPro" id="IPR002401">
    <property type="entry name" value="Cyt_P450_E_grp-I"/>
</dbReference>
<evidence type="ECO:0000256" key="1">
    <source>
        <dbReference type="ARBA" id="ARBA00001971"/>
    </source>
</evidence>